<comment type="caution">
    <text evidence="7">The sequence shown here is derived from an EMBL/GenBank/DDBJ whole genome shotgun (WGS) entry which is preliminary data.</text>
</comment>
<dbReference type="PANTHER" id="PTHR22950:SF222">
    <property type="entry name" value="SODIUM-COUPLED NEUTRAL AMINO ACID TRANSPORTER 4"/>
    <property type="match status" value="1"/>
</dbReference>
<evidence type="ECO:0000256" key="4">
    <source>
        <dbReference type="ARBA" id="ARBA00023136"/>
    </source>
</evidence>
<proteinExistence type="predicted"/>
<organism evidence="7 8">
    <name type="scientific">Xenoophorus captivus</name>
    <dbReference type="NCBI Taxonomy" id="1517983"/>
    <lineage>
        <taxon>Eukaryota</taxon>
        <taxon>Metazoa</taxon>
        <taxon>Chordata</taxon>
        <taxon>Craniata</taxon>
        <taxon>Vertebrata</taxon>
        <taxon>Euteleostomi</taxon>
        <taxon>Actinopterygii</taxon>
        <taxon>Neopterygii</taxon>
        <taxon>Teleostei</taxon>
        <taxon>Neoteleostei</taxon>
        <taxon>Acanthomorphata</taxon>
        <taxon>Ovalentaria</taxon>
        <taxon>Atherinomorphae</taxon>
        <taxon>Cyprinodontiformes</taxon>
        <taxon>Goodeidae</taxon>
        <taxon>Xenoophorus</taxon>
    </lineage>
</organism>
<keyword evidence="3 5" id="KW-1133">Transmembrane helix</keyword>
<name>A0ABV0RSL5_9TELE</name>
<dbReference type="InterPro" id="IPR013057">
    <property type="entry name" value="AA_transpt_TM"/>
</dbReference>
<evidence type="ECO:0000256" key="1">
    <source>
        <dbReference type="ARBA" id="ARBA00004141"/>
    </source>
</evidence>
<keyword evidence="8" id="KW-1185">Reference proteome</keyword>
<dbReference type="PANTHER" id="PTHR22950">
    <property type="entry name" value="AMINO ACID TRANSPORTER"/>
    <property type="match status" value="1"/>
</dbReference>
<evidence type="ECO:0000256" key="3">
    <source>
        <dbReference type="ARBA" id="ARBA00022989"/>
    </source>
</evidence>
<evidence type="ECO:0000256" key="5">
    <source>
        <dbReference type="SAM" id="Phobius"/>
    </source>
</evidence>
<dbReference type="Pfam" id="PF01490">
    <property type="entry name" value="Aa_trans"/>
    <property type="match status" value="1"/>
</dbReference>
<feature type="transmembrane region" description="Helical" evidence="5">
    <location>
        <begin position="90"/>
        <end position="108"/>
    </location>
</feature>
<feature type="transmembrane region" description="Helical" evidence="5">
    <location>
        <begin position="7"/>
        <end position="28"/>
    </location>
</feature>
<gene>
    <name evidence="7" type="ORF">XENOCAPTIV_011167</name>
</gene>
<dbReference type="Proteomes" id="UP001434883">
    <property type="component" value="Unassembled WGS sequence"/>
</dbReference>
<feature type="domain" description="Amino acid transporter transmembrane" evidence="6">
    <location>
        <begin position="1"/>
        <end position="122"/>
    </location>
</feature>
<feature type="transmembrane region" description="Helical" evidence="5">
    <location>
        <begin position="137"/>
        <end position="160"/>
    </location>
</feature>
<protein>
    <recommendedName>
        <fullName evidence="6">Amino acid transporter transmembrane domain-containing protein</fullName>
    </recommendedName>
</protein>
<dbReference type="EMBL" id="JAHRIN010058840">
    <property type="protein sequence ID" value="MEQ2211230.1"/>
    <property type="molecule type" value="Genomic_DNA"/>
</dbReference>
<keyword evidence="2 5" id="KW-0812">Transmembrane</keyword>
<evidence type="ECO:0000259" key="6">
    <source>
        <dbReference type="Pfam" id="PF01490"/>
    </source>
</evidence>
<evidence type="ECO:0000313" key="7">
    <source>
        <dbReference type="EMBL" id="MEQ2211230.1"/>
    </source>
</evidence>
<comment type="subcellular location">
    <subcellularLocation>
        <location evidence="1">Membrane</location>
        <topology evidence="1">Multi-pass membrane protein</topology>
    </subcellularLocation>
</comment>
<feature type="transmembrane region" description="Helical" evidence="5">
    <location>
        <begin position="114"/>
        <end position="130"/>
    </location>
</feature>
<reference evidence="7 8" key="1">
    <citation type="submission" date="2021-06" db="EMBL/GenBank/DDBJ databases">
        <authorList>
            <person name="Palmer J.M."/>
        </authorList>
    </citation>
    <scope>NUCLEOTIDE SEQUENCE [LARGE SCALE GENOMIC DNA]</scope>
    <source>
        <strain evidence="7 8">XC_2019</strain>
        <tissue evidence="7">Muscle</tissue>
    </source>
</reference>
<keyword evidence="4 5" id="KW-0472">Membrane</keyword>
<evidence type="ECO:0000313" key="8">
    <source>
        <dbReference type="Proteomes" id="UP001434883"/>
    </source>
</evidence>
<evidence type="ECO:0000256" key="2">
    <source>
        <dbReference type="ARBA" id="ARBA00022692"/>
    </source>
</evidence>
<accession>A0ABV0RSL5</accession>
<sequence>MQTVSNLSIFAMLIMYMLSALFGYLTFYEKVEAELLHTFIKVYKFDTMLLLVRLAVLTAVTLTVPIVLFPIRSSITTLLFSGRDFSWTRHLLIAALILAFNNMLVIFVPTIRDIFGFIVMCLLTLNPFLFHSLSLQASIFLVVGVIFMIGSLLLITLDWIHNPPGSGHGH</sequence>
<feature type="transmembrane region" description="Helical" evidence="5">
    <location>
        <begin position="48"/>
        <end position="69"/>
    </location>
</feature>